<dbReference type="EMBL" id="FOAJ01000001">
    <property type="protein sequence ID" value="SEK23871.1"/>
    <property type="molecule type" value="Genomic_DNA"/>
</dbReference>
<feature type="domain" description="ABC transporter" evidence="12">
    <location>
        <begin position="24"/>
        <end position="260"/>
    </location>
</feature>
<dbReference type="Pfam" id="PF00005">
    <property type="entry name" value="ABC_tran"/>
    <property type="match status" value="1"/>
</dbReference>
<keyword evidence="3" id="KW-0813">Transport</keyword>
<dbReference type="InterPro" id="IPR051535">
    <property type="entry name" value="Siderophore_ABC-ATPase"/>
</dbReference>
<keyword evidence="6" id="KW-0997">Cell inner membrane</keyword>
<dbReference type="FunFam" id="3.40.50.300:FF:000134">
    <property type="entry name" value="Iron-enterobactin ABC transporter ATP-binding protein"/>
    <property type="match status" value="1"/>
</dbReference>
<protein>
    <submittedName>
        <fullName evidence="13">Iron complex transport system ATP-binding protein</fullName>
    </submittedName>
</protein>
<evidence type="ECO:0000313" key="14">
    <source>
        <dbReference type="Proteomes" id="UP000199120"/>
    </source>
</evidence>
<evidence type="ECO:0000256" key="1">
    <source>
        <dbReference type="ARBA" id="ARBA00004202"/>
    </source>
</evidence>
<dbReference type="InterPro" id="IPR003593">
    <property type="entry name" value="AAA+_ATPase"/>
</dbReference>
<keyword evidence="4" id="KW-1003">Cell membrane</keyword>
<proteinExistence type="inferred from homology"/>
<dbReference type="Proteomes" id="UP000199120">
    <property type="component" value="Unassembled WGS sequence"/>
</dbReference>
<dbReference type="GO" id="GO:0006826">
    <property type="term" value="P:iron ion transport"/>
    <property type="evidence" value="ECO:0007669"/>
    <property type="project" value="UniProtKB-KW"/>
</dbReference>
<keyword evidence="8 13" id="KW-0067">ATP-binding</keyword>
<evidence type="ECO:0000256" key="8">
    <source>
        <dbReference type="ARBA" id="ARBA00022840"/>
    </source>
</evidence>
<dbReference type="PANTHER" id="PTHR42771">
    <property type="entry name" value="IRON(3+)-HYDROXAMATE IMPORT ATP-BINDING PROTEIN FHUC"/>
    <property type="match status" value="1"/>
</dbReference>
<sequence length="277" mass="29686">MSIASIETVRPAAQASAGGPAPVIDVRSAGFVADGRVVLHAVSMQAGRGQMIGLIGHNGSGKSSLIKLLARQQAPGSGEILLHGRPLSAWGAREFAQQVAYLPQYTPQNLDMTVSELVALGRYPWHGALGRFGPDDRARVQDAMRLTDVERFADHMVDTLSGGERQRAWVAALIAQDAGCLLLDEPTSALDIAHQVSVLQLLRDLTDSEQLTVVVILHDVNLAARFCDQMIALHDGRVLAAGCPDALMREDVLESIYGIPMGVFRHPESGALISFAR</sequence>
<evidence type="ECO:0000256" key="5">
    <source>
        <dbReference type="ARBA" id="ARBA00022496"/>
    </source>
</evidence>
<evidence type="ECO:0000256" key="10">
    <source>
        <dbReference type="ARBA" id="ARBA00023065"/>
    </source>
</evidence>
<dbReference type="InterPro" id="IPR003439">
    <property type="entry name" value="ABC_transporter-like_ATP-bd"/>
</dbReference>
<dbReference type="InterPro" id="IPR027417">
    <property type="entry name" value="P-loop_NTPase"/>
</dbReference>
<comment type="subcellular location">
    <subcellularLocation>
        <location evidence="1">Cell membrane</location>
        <topology evidence="1">Peripheral membrane protein</topology>
    </subcellularLocation>
</comment>
<evidence type="ECO:0000313" key="13">
    <source>
        <dbReference type="EMBL" id="SEK23871.1"/>
    </source>
</evidence>
<gene>
    <name evidence="13" type="ORF">SAMN05192542_101277</name>
</gene>
<dbReference type="SUPFAM" id="SSF52540">
    <property type="entry name" value="P-loop containing nucleoside triphosphate hydrolases"/>
    <property type="match status" value="1"/>
</dbReference>
<evidence type="ECO:0000256" key="9">
    <source>
        <dbReference type="ARBA" id="ARBA00023004"/>
    </source>
</evidence>
<keyword evidence="11" id="KW-0472">Membrane</keyword>
<dbReference type="SMART" id="SM00382">
    <property type="entry name" value="AAA"/>
    <property type="match status" value="1"/>
</dbReference>
<reference evidence="14" key="1">
    <citation type="submission" date="2016-10" db="EMBL/GenBank/DDBJ databases">
        <authorList>
            <person name="Varghese N."/>
            <person name="Submissions S."/>
        </authorList>
    </citation>
    <scope>NUCLEOTIDE SEQUENCE [LARGE SCALE GENOMIC DNA]</scope>
    <source>
        <strain evidence="14">LMG 26416</strain>
    </source>
</reference>
<organism evidence="13 14">
    <name type="scientific">Paraburkholderia caballeronis</name>
    <dbReference type="NCBI Taxonomy" id="416943"/>
    <lineage>
        <taxon>Bacteria</taxon>
        <taxon>Pseudomonadati</taxon>
        <taxon>Pseudomonadota</taxon>
        <taxon>Betaproteobacteria</taxon>
        <taxon>Burkholderiales</taxon>
        <taxon>Burkholderiaceae</taxon>
        <taxon>Paraburkholderia</taxon>
    </lineage>
</organism>
<keyword evidence="5" id="KW-0410">Iron transport</keyword>
<keyword evidence="7" id="KW-0547">Nucleotide-binding</keyword>
<evidence type="ECO:0000256" key="11">
    <source>
        <dbReference type="ARBA" id="ARBA00023136"/>
    </source>
</evidence>
<dbReference type="PROSITE" id="PS00211">
    <property type="entry name" value="ABC_TRANSPORTER_1"/>
    <property type="match status" value="1"/>
</dbReference>
<evidence type="ECO:0000256" key="4">
    <source>
        <dbReference type="ARBA" id="ARBA00022475"/>
    </source>
</evidence>
<keyword evidence="14" id="KW-1185">Reference proteome</keyword>
<accession>A0A1H7FCQ5</accession>
<dbReference type="InterPro" id="IPR017871">
    <property type="entry name" value="ABC_transporter-like_CS"/>
</dbReference>
<dbReference type="GO" id="GO:0016887">
    <property type="term" value="F:ATP hydrolysis activity"/>
    <property type="evidence" value="ECO:0007669"/>
    <property type="project" value="InterPro"/>
</dbReference>
<dbReference type="STRING" id="416943.SAMN05445871_5986"/>
<comment type="similarity">
    <text evidence="2">Belongs to the ABC transporter superfamily.</text>
</comment>
<dbReference type="AlphaFoldDB" id="A0A1H7FCQ5"/>
<dbReference type="PROSITE" id="PS50893">
    <property type="entry name" value="ABC_TRANSPORTER_2"/>
    <property type="match status" value="1"/>
</dbReference>
<keyword evidence="9" id="KW-0408">Iron</keyword>
<name>A0A1H7FCQ5_9BURK</name>
<evidence type="ECO:0000259" key="12">
    <source>
        <dbReference type="PROSITE" id="PS50893"/>
    </source>
</evidence>
<evidence type="ECO:0000256" key="3">
    <source>
        <dbReference type="ARBA" id="ARBA00022448"/>
    </source>
</evidence>
<dbReference type="PANTHER" id="PTHR42771:SF2">
    <property type="entry name" value="IRON(3+)-HYDROXAMATE IMPORT ATP-BINDING PROTEIN FHUC"/>
    <property type="match status" value="1"/>
</dbReference>
<keyword evidence="10" id="KW-0406">Ion transport</keyword>
<evidence type="ECO:0000256" key="2">
    <source>
        <dbReference type="ARBA" id="ARBA00005417"/>
    </source>
</evidence>
<evidence type="ECO:0000256" key="7">
    <source>
        <dbReference type="ARBA" id="ARBA00022741"/>
    </source>
</evidence>
<dbReference type="GO" id="GO:0005886">
    <property type="term" value="C:plasma membrane"/>
    <property type="evidence" value="ECO:0007669"/>
    <property type="project" value="UniProtKB-SubCell"/>
</dbReference>
<dbReference type="Gene3D" id="3.40.50.300">
    <property type="entry name" value="P-loop containing nucleotide triphosphate hydrolases"/>
    <property type="match status" value="1"/>
</dbReference>
<dbReference type="GO" id="GO:0005524">
    <property type="term" value="F:ATP binding"/>
    <property type="evidence" value="ECO:0007669"/>
    <property type="project" value="UniProtKB-KW"/>
</dbReference>
<evidence type="ECO:0000256" key="6">
    <source>
        <dbReference type="ARBA" id="ARBA00022519"/>
    </source>
</evidence>
<dbReference type="CDD" id="cd03214">
    <property type="entry name" value="ABC_Iron-Siderophores_B12_Hemin"/>
    <property type="match status" value="1"/>
</dbReference>